<dbReference type="Proteomes" id="UP001157006">
    <property type="component" value="Unassembled WGS sequence"/>
</dbReference>
<accession>A0AAV0YE55</accession>
<dbReference type="EMBL" id="CATIWC010000452">
    <property type="protein sequence ID" value="CAI8583153.1"/>
    <property type="molecule type" value="Genomic_DNA"/>
</dbReference>
<sequence>MYEISTPSPELIAHRLSLIEEFRYDASSNTCHWPYYFLLTTKIDGLWSRDRLESGFLYCEKINRILNFNLPLILAVTITDRNLTIFLVDDRSSGNILYVDTLKLLGIQQAYLNPYNIGDLLAFNESMTHPQGTIDMTLAIG</sequence>
<gene>
    <name evidence="1" type="ORF">VFH_U014080</name>
</gene>
<evidence type="ECO:0000313" key="1">
    <source>
        <dbReference type="EMBL" id="CAI8583153.1"/>
    </source>
</evidence>
<dbReference type="AlphaFoldDB" id="A0AAV0YE55"/>
<organism evidence="1 2">
    <name type="scientific">Vicia faba</name>
    <name type="common">Broad bean</name>
    <name type="synonym">Faba vulgaris</name>
    <dbReference type="NCBI Taxonomy" id="3906"/>
    <lineage>
        <taxon>Eukaryota</taxon>
        <taxon>Viridiplantae</taxon>
        <taxon>Streptophyta</taxon>
        <taxon>Embryophyta</taxon>
        <taxon>Tracheophyta</taxon>
        <taxon>Spermatophyta</taxon>
        <taxon>Magnoliopsida</taxon>
        <taxon>eudicotyledons</taxon>
        <taxon>Gunneridae</taxon>
        <taxon>Pentapetalae</taxon>
        <taxon>rosids</taxon>
        <taxon>fabids</taxon>
        <taxon>Fabales</taxon>
        <taxon>Fabaceae</taxon>
        <taxon>Papilionoideae</taxon>
        <taxon>50 kb inversion clade</taxon>
        <taxon>NPAAA clade</taxon>
        <taxon>Hologalegina</taxon>
        <taxon>IRL clade</taxon>
        <taxon>Fabeae</taxon>
        <taxon>Vicia</taxon>
    </lineage>
</organism>
<proteinExistence type="predicted"/>
<protein>
    <submittedName>
        <fullName evidence="1">Uncharacterized protein</fullName>
    </submittedName>
</protein>
<evidence type="ECO:0000313" key="2">
    <source>
        <dbReference type="Proteomes" id="UP001157006"/>
    </source>
</evidence>
<reference evidence="1 2" key="1">
    <citation type="submission" date="2023-01" db="EMBL/GenBank/DDBJ databases">
        <authorList>
            <person name="Kreplak J."/>
        </authorList>
    </citation>
    <scope>NUCLEOTIDE SEQUENCE [LARGE SCALE GENOMIC DNA]</scope>
</reference>
<comment type="caution">
    <text evidence="1">The sequence shown here is derived from an EMBL/GenBank/DDBJ whole genome shotgun (WGS) entry which is preliminary data.</text>
</comment>
<keyword evidence="2" id="KW-1185">Reference proteome</keyword>
<name>A0AAV0YE55_VICFA</name>